<organism evidence="10 11">
    <name type="scientific">Bombardia bombarda</name>
    <dbReference type="NCBI Taxonomy" id="252184"/>
    <lineage>
        <taxon>Eukaryota</taxon>
        <taxon>Fungi</taxon>
        <taxon>Dikarya</taxon>
        <taxon>Ascomycota</taxon>
        <taxon>Pezizomycotina</taxon>
        <taxon>Sordariomycetes</taxon>
        <taxon>Sordariomycetidae</taxon>
        <taxon>Sordariales</taxon>
        <taxon>Lasiosphaeriaceae</taxon>
        <taxon>Bombardia</taxon>
    </lineage>
</organism>
<dbReference type="InterPro" id="IPR002403">
    <property type="entry name" value="Cyt_P450_E_grp-IV"/>
</dbReference>
<accession>A0AA39XN13</accession>
<gene>
    <name evidence="10" type="ORF">B0T17DRAFT_651697</name>
</gene>
<evidence type="ECO:0000313" key="10">
    <source>
        <dbReference type="EMBL" id="KAK0637049.1"/>
    </source>
</evidence>
<dbReference type="InterPro" id="IPR036396">
    <property type="entry name" value="Cyt_P450_sf"/>
</dbReference>
<proteinExistence type="inferred from homology"/>
<feature type="binding site" description="axial binding residue" evidence="7">
    <location>
        <position position="220"/>
    </location>
    <ligand>
        <name>heme</name>
        <dbReference type="ChEBI" id="CHEBI:30413"/>
    </ligand>
    <ligandPart>
        <name>Fe</name>
        <dbReference type="ChEBI" id="CHEBI:18248"/>
    </ligandPart>
</feature>
<feature type="transmembrane region" description="Helical" evidence="9">
    <location>
        <begin position="12"/>
        <end position="38"/>
    </location>
</feature>
<comment type="cofactor">
    <cofactor evidence="1 7">
        <name>heme</name>
        <dbReference type="ChEBI" id="CHEBI:30413"/>
    </cofactor>
</comment>
<name>A0AA39XN13_9PEZI</name>
<keyword evidence="5 7" id="KW-0408">Iron</keyword>
<dbReference type="SUPFAM" id="SSF48264">
    <property type="entry name" value="Cytochrome P450"/>
    <property type="match status" value="2"/>
</dbReference>
<protein>
    <submittedName>
        <fullName evidence="10">Cytochrome P450</fullName>
    </submittedName>
</protein>
<keyword evidence="9" id="KW-0472">Membrane</keyword>
<comment type="caution">
    <text evidence="10">The sequence shown here is derived from an EMBL/GenBank/DDBJ whole genome shotgun (WGS) entry which is preliminary data.</text>
</comment>
<evidence type="ECO:0000256" key="9">
    <source>
        <dbReference type="SAM" id="Phobius"/>
    </source>
</evidence>
<comment type="similarity">
    <text evidence="2 8">Belongs to the cytochrome P450 family.</text>
</comment>
<dbReference type="GO" id="GO:0020037">
    <property type="term" value="F:heme binding"/>
    <property type="evidence" value="ECO:0007669"/>
    <property type="project" value="InterPro"/>
</dbReference>
<keyword evidence="6 8" id="KW-0503">Monooxygenase</keyword>
<dbReference type="InterPro" id="IPR050364">
    <property type="entry name" value="Cytochrome_P450_fung"/>
</dbReference>
<dbReference type="GO" id="GO:0005506">
    <property type="term" value="F:iron ion binding"/>
    <property type="evidence" value="ECO:0007669"/>
    <property type="project" value="InterPro"/>
</dbReference>
<dbReference type="GO" id="GO:0016705">
    <property type="term" value="F:oxidoreductase activity, acting on paired donors, with incorporation or reduction of molecular oxygen"/>
    <property type="evidence" value="ECO:0007669"/>
    <property type="project" value="InterPro"/>
</dbReference>
<dbReference type="PANTHER" id="PTHR46300:SF11">
    <property type="entry name" value="OXIDOREDUCTASE, PUTATIVE-RELATED"/>
    <property type="match status" value="1"/>
</dbReference>
<dbReference type="EMBL" id="JAULSR010000001">
    <property type="protein sequence ID" value="KAK0637049.1"/>
    <property type="molecule type" value="Genomic_DNA"/>
</dbReference>
<keyword evidence="7 8" id="KW-0349">Heme</keyword>
<dbReference type="PANTHER" id="PTHR46300">
    <property type="entry name" value="P450, PUTATIVE (EUROFUNG)-RELATED-RELATED"/>
    <property type="match status" value="1"/>
</dbReference>
<keyword evidence="3 7" id="KW-0479">Metal-binding</keyword>
<keyword evidence="9" id="KW-1133">Transmembrane helix</keyword>
<dbReference type="Gene3D" id="1.10.630.10">
    <property type="entry name" value="Cytochrome P450"/>
    <property type="match status" value="2"/>
</dbReference>
<dbReference type="InterPro" id="IPR001128">
    <property type="entry name" value="Cyt_P450"/>
</dbReference>
<evidence type="ECO:0000256" key="1">
    <source>
        <dbReference type="ARBA" id="ARBA00001971"/>
    </source>
</evidence>
<dbReference type="PRINTS" id="PR00465">
    <property type="entry name" value="EP450IV"/>
</dbReference>
<dbReference type="Pfam" id="PF00067">
    <property type="entry name" value="p450"/>
    <property type="match status" value="2"/>
</dbReference>
<sequence length="297" mass="33248">MGFLQQLPPPQVWLSSLHVAVKVALAFLGVPLLGIAIWPIRRDKRLDKIPGPKGSLLTGIGLDLLLNALTKFKEWADEYGEVYKIRLGFYTWVVLSSPEAVKEILDKQSLSTSSKLAPPMSELVVGGMRMEILRLCPVPPWSIRHFTDADVTYKDMVIPKGTAIACNTVALHFDLARFPDPLAFRPERYAEYQRSSLDYSASPDPNDMDHFCFGAGRRICPGIKFTENNLSLILASLVWAFDIKPAVVLVDGKEREIPLNLSEEAFDPYPLGAPKPFKVRFIPRSEERAQIIQETGK</sequence>
<keyword evidence="4 8" id="KW-0560">Oxidoreductase</keyword>
<dbReference type="Proteomes" id="UP001174934">
    <property type="component" value="Unassembled WGS sequence"/>
</dbReference>
<evidence type="ECO:0000256" key="5">
    <source>
        <dbReference type="ARBA" id="ARBA00023004"/>
    </source>
</evidence>
<evidence type="ECO:0000256" key="6">
    <source>
        <dbReference type="ARBA" id="ARBA00023033"/>
    </source>
</evidence>
<evidence type="ECO:0000313" key="11">
    <source>
        <dbReference type="Proteomes" id="UP001174934"/>
    </source>
</evidence>
<evidence type="ECO:0000256" key="4">
    <source>
        <dbReference type="ARBA" id="ARBA00023002"/>
    </source>
</evidence>
<evidence type="ECO:0000256" key="3">
    <source>
        <dbReference type="ARBA" id="ARBA00022723"/>
    </source>
</evidence>
<evidence type="ECO:0000256" key="7">
    <source>
        <dbReference type="PIRSR" id="PIRSR602403-1"/>
    </source>
</evidence>
<dbReference type="InterPro" id="IPR017972">
    <property type="entry name" value="Cyt_P450_CS"/>
</dbReference>
<reference evidence="10" key="1">
    <citation type="submission" date="2023-06" db="EMBL/GenBank/DDBJ databases">
        <title>Genome-scale phylogeny and comparative genomics of the fungal order Sordariales.</title>
        <authorList>
            <consortium name="Lawrence Berkeley National Laboratory"/>
            <person name="Hensen N."/>
            <person name="Bonometti L."/>
            <person name="Westerberg I."/>
            <person name="Brannstrom I.O."/>
            <person name="Guillou S."/>
            <person name="Cros-Aarteil S."/>
            <person name="Calhoun S."/>
            <person name="Haridas S."/>
            <person name="Kuo A."/>
            <person name="Mondo S."/>
            <person name="Pangilinan J."/>
            <person name="Riley R."/>
            <person name="LaButti K."/>
            <person name="Andreopoulos B."/>
            <person name="Lipzen A."/>
            <person name="Chen C."/>
            <person name="Yanf M."/>
            <person name="Daum C."/>
            <person name="Ng V."/>
            <person name="Clum A."/>
            <person name="Steindorff A."/>
            <person name="Ohm R."/>
            <person name="Martin F."/>
            <person name="Silar P."/>
            <person name="Natvig D."/>
            <person name="Lalanne C."/>
            <person name="Gautier V."/>
            <person name="Ament-velasquez S.L."/>
            <person name="Kruys A."/>
            <person name="Hutchinson M.I."/>
            <person name="Powell A.J."/>
            <person name="Barry K."/>
            <person name="Miller A.N."/>
            <person name="Grigoriev I.V."/>
            <person name="Debuchy R."/>
            <person name="Gladieux P."/>
            <person name="Thoren M.H."/>
            <person name="Johannesson H."/>
        </authorList>
    </citation>
    <scope>NUCLEOTIDE SEQUENCE</scope>
    <source>
        <strain evidence="10">SMH3391-2</strain>
    </source>
</reference>
<evidence type="ECO:0000256" key="8">
    <source>
        <dbReference type="RuleBase" id="RU000461"/>
    </source>
</evidence>
<dbReference type="PROSITE" id="PS00086">
    <property type="entry name" value="CYTOCHROME_P450"/>
    <property type="match status" value="1"/>
</dbReference>
<keyword evidence="9" id="KW-0812">Transmembrane</keyword>
<dbReference type="AlphaFoldDB" id="A0AA39XN13"/>
<keyword evidence="11" id="KW-1185">Reference proteome</keyword>
<dbReference type="GO" id="GO:0004497">
    <property type="term" value="F:monooxygenase activity"/>
    <property type="evidence" value="ECO:0007669"/>
    <property type="project" value="UniProtKB-KW"/>
</dbReference>
<evidence type="ECO:0000256" key="2">
    <source>
        <dbReference type="ARBA" id="ARBA00010617"/>
    </source>
</evidence>